<sequence length="63" mass="7525">MFFETTKMCTYCGKQFREELLKPMVNDDNPNLERVYCPSCLPEVEDNIKSLPWVKNQHKISRE</sequence>
<protein>
    <submittedName>
        <fullName evidence="1">Uncharacterized protein</fullName>
    </submittedName>
</protein>
<evidence type="ECO:0000313" key="2">
    <source>
        <dbReference type="Proteomes" id="UP001341444"/>
    </source>
</evidence>
<dbReference type="RefSeq" id="WP_066270919.1">
    <property type="nucleotide sequence ID" value="NZ_JARMAB010000038.1"/>
</dbReference>
<comment type="caution">
    <text evidence="1">The sequence shown here is derived from an EMBL/GenBank/DDBJ whole genome shotgun (WGS) entry which is preliminary data.</text>
</comment>
<dbReference type="Proteomes" id="UP001341444">
    <property type="component" value="Unassembled WGS sequence"/>
</dbReference>
<dbReference type="EMBL" id="JARMAB010000038">
    <property type="protein sequence ID" value="MED1205575.1"/>
    <property type="molecule type" value="Genomic_DNA"/>
</dbReference>
<keyword evidence="2" id="KW-1185">Reference proteome</keyword>
<name>A0ABU6MRA0_9BACI</name>
<gene>
    <name evidence="1" type="ORF">P4T90_21305</name>
</gene>
<proteinExistence type="predicted"/>
<organism evidence="1 2">
    <name type="scientific">Heyndrickxia acidicola</name>
    <dbReference type="NCBI Taxonomy" id="209389"/>
    <lineage>
        <taxon>Bacteria</taxon>
        <taxon>Bacillati</taxon>
        <taxon>Bacillota</taxon>
        <taxon>Bacilli</taxon>
        <taxon>Bacillales</taxon>
        <taxon>Bacillaceae</taxon>
        <taxon>Heyndrickxia</taxon>
    </lineage>
</organism>
<reference evidence="1 2" key="1">
    <citation type="submission" date="2023-03" db="EMBL/GenBank/DDBJ databases">
        <title>Bacillus Genome Sequencing.</title>
        <authorList>
            <person name="Dunlap C."/>
        </authorList>
    </citation>
    <scope>NUCLEOTIDE SEQUENCE [LARGE SCALE GENOMIC DNA]</scope>
    <source>
        <strain evidence="1 2">B-23453</strain>
    </source>
</reference>
<evidence type="ECO:0000313" key="1">
    <source>
        <dbReference type="EMBL" id="MED1205575.1"/>
    </source>
</evidence>
<accession>A0ABU6MRA0</accession>